<proteinExistence type="inferred from homology"/>
<dbReference type="Pfam" id="PF00823">
    <property type="entry name" value="PPE"/>
    <property type="match status" value="1"/>
</dbReference>
<evidence type="ECO:0000259" key="3">
    <source>
        <dbReference type="Pfam" id="PF00823"/>
    </source>
</evidence>
<name>A0ABN1DA77_9PSEU</name>
<reference evidence="4 5" key="1">
    <citation type="journal article" date="2019" name="Int. J. Syst. Evol. Microbiol.">
        <title>The Global Catalogue of Microorganisms (GCM) 10K type strain sequencing project: providing services to taxonomists for standard genome sequencing and annotation.</title>
        <authorList>
            <consortium name="The Broad Institute Genomics Platform"/>
            <consortium name="The Broad Institute Genome Sequencing Center for Infectious Disease"/>
            <person name="Wu L."/>
            <person name="Ma J."/>
        </authorList>
    </citation>
    <scope>NUCLEOTIDE SEQUENCE [LARGE SCALE GENOMIC DNA]</scope>
    <source>
        <strain evidence="4 5">JCM 10664</strain>
    </source>
</reference>
<evidence type="ECO:0000256" key="2">
    <source>
        <dbReference type="SAM" id="MobiDB-lite"/>
    </source>
</evidence>
<gene>
    <name evidence="4" type="ORF">GCM10009545_46240</name>
</gene>
<dbReference type="Proteomes" id="UP001500220">
    <property type="component" value="Unassembled WGS sequence"/>
</dbReference>
<dbReference type="SUPFAM" id="SSF140459">
    <property type="entry name" value="PE/PPE dimer-like"/>
    <property type="match status" value="1"/>
</dbReference>
<dbReference type="InterPro" id="IPR000030">
    <property type="entry name" value="PPE_dom"/>
</dbReference>
<sequence length="491" mass="49853">MGGFTDWVGDRINDAGRAIHDAGAPVLGYDTYAQQEAQQRAEQATDAGQRERNILEQRNRALQDDVIGYDDPAISQNVNWSGYSHEEIYNTNQNSINEGEVAKSGQAWVELGKALHGRGREFSRGLNNAISDGWTGDAAEAAKSLADPVQVWMERSGAAFEVTGNNLKKAGSAAGQVKQAVPEPEGHSWGRTAVATIATGPFGAGADALAQMNERKEAERAAQETMARVYSPTLADVDAQMPAFQAPQGHTVCPPPIPPPPPTEWRPPHIGDDRGTGDQNGGDDRQRGTDDRSSDGRDTTRDSDDAGRDGRDRDGSGRDRDGSGRDRDGTGDGSGRDRDGSGDGSGRDRTIPSGTTSQSTGQPGGSGIGVPGGVGAGLGAGGGGGVGGGMAGFGAGAVGGLGRGVGAGGLAAGGRAGVGGLGAGAGAGAGAVGAAARGAGAGRGMMGGMGGAGRRGQGGEDEEHERPSWLEEQDDVWLNDMPRTAPPVLGE</sequence>
<feature type="compositionally biased region" description="Gly residues" evidence="2">
    <location>
        <begin position="439"/>
        <end position="456"/>
    </location>
</feature>
<protein>
    <recommendedName>
        <fullName evidence="3">PPE domain-containing protein</fullName>
    </recommendedName>
</protein>
<feature type="compositionally biased region" description="Basic and acidic residues" evidence="2">
    <location>
        <begin position="266"/>
        <end position="350"/>
    </location>
</feature>
<keyword evidence="5" id="KW-1185">Reference proteome</keyword>
<feature type="compositionally biased region" description="Pro residues" evidence="2">
    <location>
        <begin position="253"/>
        <end position="265"/>
    </location>
</feature>
<organism evidence="4 5">
    <name type="scientific">Saccharopolyspora thermophila</name>
    <dbReference type="NCBI Taxonomy" id="89367"/>
    <lineage>
        <taxon>Bacteria</taxon>
        <taxon>Bacillati</taxon>
        <taxon>Actinomycetota</taxon>
        <taxon>Actinomycetes</taxon>
        <taxon>Pseudonocardiales</taxon>
        <taxon>Pseudonocardiaceae</taxon>
        <taxon>Saccharopolyspora</taxon>
    </lineage>
</organism>
<feature type="compositionally biased region" description="Gly residues" evidence="2">
    <location>
        <begin position="362"/>
        <end position="372"/>
    </location>
</feature>
<comment type="caution">
    <text evidence="4">The sequence shown here is derived from an EMBL/GenBank/DDBJ whole genome shotgun (WGS) entry which is preliminary data.</text>
</comment>
<feature type="domain" description="PPE" evidence="3">
    <location>
        <begin position="101"/>
        <end position="233"/>
    </location>
</feature>
<accession>A0ABN1DA77</accession>
<dbReference type="RefSeq" id="WP_346074193.1">
    <property type="nucleotide sequence ID" value="NZ_BAAAHC010000024.1"/>
</dbReference>
<evidence type="ECO:0000313" key="5">
    <source>
        <dbReference type="Proteomes" id="UP001500220"/>
    </source>
</evidence>
<dbReference type="InterPro" id="IPR038332">
    <property type="entry name" value="PPE_sf"/>
</dbReference>
<feature type="region of interest" description="Disordered" evidence="2">
    <location>
        <begin position="246"/>
        <end position="372"/>
    </location>
</feature>
<feature type="region of interest" description="Disordered" evidence="2">
    <location>
        <begin position="436"/>
        <end position="491"/>
    </location>
</feature>
<evidence type="ECO:0000313" key="4">
    <source>
        <dbReference type="EMBL" id="GAA0538340.1"/>
    </source>
</evidence>
<feature type="compositionally biased region" description="Polar residues" evidence="2">
    <location>
        <begin position="352"/>
        <end position="361"/>
    </location>
</feature>
<dbReference type="Gene3D" id="1.20.1260.20">
    <property type="entry name" value="PPE superfamily"/>
    <property type="match status" value="1"/>
</dbReference>
<comment type="similarity">
    <text evidence="1">Belongs to the mycobacterial PPE family.</text>
</comment>
<evidence type="ECO:0000256" key="1">
    <source>
        <dbReference type="ARBA" id="ARBA00010652"/>
    </source>
</evidence>
<dbReference type="EMBL" id="BAAAHC010000024">
    <property type="protein sequence ID" value="GAA0538340.1"/>
    <property type="molecule type" value="Genomic_DNA"/>
</dbReference>